<evidence type="ECO:0000256" key="3">
    <source>
        <dbReference type="ARBA" id="ARBA00012663"/>
    </source>
</evidence>
<evidence type="ECO:0000256" key="5">
    <source>
        <dbReference type="ARBA" id="ARBA00023295"/>
    </source>
</evidence>
<keyword evidence="4 10" id="KW-0378">Hydrolase</keyword>
<evidence type="ECO:0000259" key="9">
    <source>
        <dbReference type="Pfam" id="PF02838"/>
    </source>
</evidence>
<dbReference type="SMR" id="A0A0E3XHF8"/>
<organism evidence="10">
    <name type="scientific">uncultured Bacteroidota bacterium</name>
    <dbReference type="NCBI Taxonomy" id="152509"/>
    <lineage>
        <taxon>Bacteria</taxon>
        <taxon>Pseudomonadati</taxon>
        <taxon>Bacteroidota</taxon>
        <taxon>environmental samples</taxon>
    </lineage>
</organism>
<dbReference type="GO" id="GO:0005975">
    <property type="term" value="P:carbohydrate metabolic process"/>
    <property type="evidence" value="ECO:0007669"/>
    <property type="project" value="InterPro"/>
</dbReference>
<dbReference type="BRENDA" id="3.2.1.52">
    <property type="organism ID" value="16719"/>
</dbReference>
<dbReference type="InterPro" id="IPR017853">
    <property type="entry name" value="GH"/>
</dbReference>
<comment type="catalytic activity">
    <reaction evidence="1">
        <text>Hydrolysis of terminal non-reducing N-acetyl-D-hexosamine residues in N-acetyl-beta-D-hexosaminides.</text>
        <dbReference type="EC" id="3.2.1.52"/>
    </reaction>
</comment>
<sequence length="537" mass="60170">MKTIASLLIAGSLATSAAEPPALIPQPVSVQPGEGSFKFSAGTGIRHDRALESEAKLLASDLAKLTDSQPKTVVKELTNALPSEILLDFSEKTDLPPSGYELKVQPNGVVIRGKDAAGVFLGTRTLLQLLPAKLAEGSAAIPAVTITDYPRFAWRGMMLDVGRHFHPVPDIKRFIDWMAFHKLNSFHWHLTEDQGWRIEIKKYPKLTEVGAFRESSPPYGNRNSDDGVRYGGFYTQEQLKDVVAYAAARHITVVPEIEMPGHAAAAIAAYPELGNTDIPGYSPKVMTRWGVHPYIFSPKEETFTFLEDVLSEVCDLFPSKYIHIGGDEAPKDQWKQSKFAQEVIKREGLKNEEELQSWFIRRIGRFLESKNRNLIGWDEIQEGGLPKTATMMVWRDAKWAKHALSLGNNVVMATTSHTYLDYYQNPAATELAKGVEYEAIGGHLPLEKVYSYNPTFVAENPQQEKQILGTQAQLWSEYFKDMKKVEYHAFPRIAALAEVAWTPLALKNFDGFSKRLEGIMQHYEAGNLHYCKPSTEK</sequence>
<evidence type="ECO:0000256" key="7">
    <source>
        <dbReference type="SAM" id="SignalP"/>
    </source>
</evidence>
<evidence type="ECO:0000256" key="1">
    <source>
        <dbReference type="ARBA" id="ARBA00001231"/>
    </source>
</evidence>
<dbReference type="PANTHER" id="PTHR22600:SF57">
    <property type="entry name" value="BETA-N-ACETYLHEXOSAMINIDASE"/>
    <property type="match status" value="1"/>
</dbReference>
<evidence type="ECO:0000313" key="10">
    <source>
        <dbReference type="EMBL" id="AKC34129.1"/>
    </source>
</evidence>
<dbReference type="EC" id="3.2.1.52" evidence="3"/>
<accession>A0A0E3XHF8</accession>
<dbReference type="InterPro" id="IPR025705">
    <property type="entry name" value="Beta_hexosaminidase_sua/sub"/>
</dbReference>
<dbReference type="InterPro" id="IPR015883">
    <property type="entry name" value="Glyco_hydro_20_cat"/>
</dbReference>
<evidence type="ECO:0000259" key="8">
    <source>
        <dbReference type="Pfam" id="PF00728"/>
    </source>
</evidence>
<keyword evidence="7" id="KW-0732">Signal</keyword>
<dbReference type="Gene3D" id="3.30.379.10">
    <property type="entry name" value="Chitobiase/beta-hexosaminidase domain 2-like"/>
    <property type="match status" value="1"/>
</dbReference>
<feature type="domain" description="Beta-hexosaminidase bacterial type N-terminal" evidence="9">
    <location>
        <begin position="21"/>
        <end position="149"/>
    </location>
</feature>
<feature type="signal peptide" evidence="7">
    <location>
        <begin position="1"/>
        <end position="17"/>
    </location>
</feature>
<dbReference type="GO" id="GO:0016020">
    <property type="term" value="C:membrane"/>
    <property type="evidence" value="ECO:0007669"/>
    <property type="project" value="TreeGrafter"/>
</dbReference>
<dbReference type="SUPFAM" id="SSF55545">
    <property type="entry name" value="beta-N-acetylhexosaminidase-like domain"/>
    <property type="match status" value="1"/>
</dbReference>
<dbReference type="InterPro" id="IPR015882">
    <property type="entry name" value="HEX_bac_N"/>
</dbReference>
<dbReference type="InterPro" id="IPR029018">
    <property type="entry name" value="Hex-like_dom2"/>
</dbReference>
<evidence type="ECO:0000256" key="6">
    <source>
        <dbReference type="PIRSR" id="PIRSR625705-1"/>
    </source>
</evidence>
<dbReference type="GO" id="GO:0030203">
    <property type="term" value="P:glycosaminoglycan metabolic process"/>
    <property type="evidence" value="ECO:0007669"/>
    <property type="project" value="TreeGrafter"/>
</dbReference>
<feature type="chain" id="PRO_5002415039" description="beta-N-acetylhexosaminidase" evidence="7">
    <location>
        <begin position="18"/>
        <end position="537"/>
    </location>
</feature>
<reference evidence="10" key="1">
    <citation type="journal article" date="2015" name="Appl. Microbiol. Biotechnol.">
        <title>Backbone structures in human milk oligosaccharides: trans-glycosylation by metagenomic ?-N-acetylhexosaminidases.</title>
        <authorList>
            <person name="Nyffenegger C."/>
            <person name="Nordvang R.T."/>
            <person name="Zeuner B."/>
            <person name="Lezyk M."/>
            <person name="Difilippo E."/>
            <person name="Logtenberg M.J."/>
            <person name="Schols H.A."/>
            <person name="Meyer A.S."/>
            <person name="Mikkelsen J.D."/>
        </authorList>
    </citation>
    <scope>NUCLEOTIDE SEQUENCE</scope>
</reference>
<evidence type="ECO:0000256" key="2">
    <source>
        <dbReference type="ARBA" id="ARBA00006285"/>
    </source>
</evidence>
<dbReference type="PANTHER" id="PTHR22600">
    <property type="entry name" value="BETA-HEXOSAMINIDASE"/>
    <property type="match status" value="1"/>
</dbReference>
<evidence type="ECO:0000256" key="4">
    <source>
        <dbReference type="ARBA" id="ARBA00022801"/>
    </source>
</evidence>
<dbReference type="CDD" id="cd06563">
    <property type="entry name" value="GH20_chitobiase-like"/>
    <property type="match status" value="1"/>
</dbReference>
<name>A0A0E3XHF8_9BACT</name>
<dbReference type="Pfam" id="PF00728">
    <property type="entry name" value="Glyco_hydro_20"/>
    <property type="match status" value="1"/>
</dbReference>
<comment type="similarity">
    <text evidence="2">Belongs to the glycosyl hydrolase 20 family.</text>
</comment>
<dbReference type="SUPFAM" id="SSF51445">
    <property type="entry name" value="(Trans)glycosidases"/>
    <property type="match status" value="1"/>
</dbReference>
<protein>
    <recommendedName>
        <fullName evidence="3">beta-N-acetylhexosaminidase</fullName>
        <ecNumber evidence="3">3.2.1.52</ecNumber>
    </recommendedName>
</protein>
<dbReference type="AlphaFoldDB" id="A0A0E3XHF8"/>
<dbReference type="Pfam" id="PF02838">
    <property type="entry name" value="Glyco_hydro_20b"/>
    <property type="match status" value="1"/>
</dbReference>
<proteinExistence type="inferred from homology"/>
<dbReference type="GO" id="GO:0004563">
    <property type="term" value="F:beta-N-acetylhexosaminidase activity"/>
    <property type="evidence" value="ECO:0007669"/>
    <property type="project" value="UniProtKB-EC"/>
</dbReference>
<dbReference type="PRINTS" id="PR00738">
    <property type="entry name" value="GLHYDRLASE20"/>
</dbReference>
<keyword evidence="5 10" id="KW-0326">Glycosidase</keyword>
<feature type="active site" description="Proton donor" evidence="6">
    <location>
        <position position="328"/>
    </location>
</feature>
<dbReference type="Gene3D" id="3.20.20.80">
    <property type="entry name" value="Glycosidases"/>
    <property type="match status" value="1"/>
</dbReference>
<feature type="domain" description="Glycoside hydrolase family 20 catalytic" evidence="8">
    <location>
        <begin position="152"/>
        <end position="503"/>
    </location>
</feature>
<dbReference type="EMBL" id="KP893201">
    <property type="protein sequence ID" value="AKC34129.1"/>
    <property type="molecule type" value="Genomic_DNA"/>
</dbReference>